<sequence length="380" mass="41099">MGNAMLISRRQALCGAGAALAAPYVARAGFQVSPATGRSYSKRAIELVRSAVVIDMLAPIKIDFEPEFYAKPLSDTAAADFRASGITAIHHAIGIGGPTAREQALSFFAIWGNYVARNSHVFTGVDKFADILRAKKNGRVAVIMGLQNADHFLRPADVKSFYEIGQRCAQLTYNSQNRIGSGSTDRVDGGVSDFGAEIIKAMNDVGMLVDVSHSGDRTTLDAIAISTKPIAITHSNCRALIEHPRVKTDEAIKALAAKGGVMGITGVRNFVSKTDPTTIVNYADHIDHVVKLVGIDHVGIGTDSDLYGYDDTSPEMNKMLRGAYKDSYAFREKIDVDGFDHPLKMFDLADELIRRKYSDANIRAVLGGNFQRLLTATWGG</sequence>
<feature type="chain" id="PRO_5020684815" evidence="1">
    <location>
        <begin position="22"/>
        <end position="380"/>
    </location>
</feature>
<dbReference type="PROSITE" id="PS51365">
    <property type="entry name" value="RENAL_DIPEPTIDASE_2"/>
    <property type="match status" value="1"/>
</dbReference>
<evidence type="ECO:0000313" key="3">
    <source>
        <dbReference type="Proteomes" id="UP000306147"/>
    </source>
</evidence>
<dbReference type="InterPro" id="IPR006311">
    <property type="entry name" value="TAT_signal"/>
</dbReference>
<dbReference type="InterPro" id="IPR032466">
    <property type="entry name" value="Metal_Hydrolase"/>
</dbReference>
<proteinExistence type="predicted"/>
<dbReference type="OrthoDB" id="9804920at2"/>
<name>A0A4S1XBX2_9SPHN</name>
<evidence type="ECO:0000313" key="2">
    <source>
        <dbReference type="EMBL" id="TGX53163.1"/>
    </source>
</evidence>
<dbReference type="GO" id="GO:0006508">
    <property type="term" value="P:proteolysis"/>
    <property type="evidence" value="ECO:0007669"/>
    <property type="project" value="InterPro"/>
</dbReference>
<dbReference type="InterPro" id="IPR008257">
    <property type="entry name" value="Pept_M19"/>
</dbReference>
<dbReference type="PANTHER" id="PTHR10443:SF12">
    <property type="entry name" value="DIPEPTIDASE"/>
    <property type="match status" value="1"/>
</dbReference>
<dbReference type="EMBL" id="SRXT01000004">
    <property type="protein sequence ID" value="TGX53163.1"/>
    <property type="molecule type" value="Genomic_DNA"/>
</dbReference>
<dbReference type="AlphaFoldDB" id="A0A4S1XBX2"/>
<dbReference type="GO" id="GO:0070573">
    <property type="term" value="F:metallodipeptidase activity"/>
    <property type="evidence" value="ECO:0007669"/>
    <property type="project" value="InterPro"/>
</dbReference>
<dbReference type="Pfam" id="PF01244">
    <property type="entry name" value="Peptidase_M19"/>
    <property type="match status" value="1"/>
</dbReference>
<feature type="signal peptide" evidence="1">
    <location>
        <begin position="1"/>
        <end position="21"/>
    </location>
</feature>
<keyword evidence="1" id="KW-0732">Signal</keyword>
<dbReference type="SUPFAM" id="SSF51556">
    <property type="entry name" value="Metallo-dependent hydrolases"/>
    <property type="match status" value="1"/>
</dbReference>
<dbReference type="PROSITE" id="PS51318">
    <property type="entry name" value="TAT"/>
    <property type="match status" value="1"/>
</dbReference>
<dbReference type="Proteomes" id="UP000306147">
    <property type="component" value="Unassembled WGS sequence"/>
</dbReference>
<organism evidence="2 3">
    <name type="scientific">Sphingomonas gei</name>
    <dbReference type="NCBI Taxonomy" id="1395960"/>
    <lineage>
        <taxon>Bacteria</taxon>
        <taxon>Pseudomonadati</taxon>
        <taxon>Pseudomonadota</taxon>
        <taxon>Alphaproteobacteria</taxon>
        <taxon>Sphingomonadales</taxon>
        <taxon>Sphingomonadaceae</taxon>
        <taxon>Sphingomonas</taxon>
    </lineage>
</organism>
<gene>
    <name evidence="2" type="ORF">E5A73_09850</name>
</gene>
<evidence type="ECO:0000256" key="1">
    <source>
        <dbReference type="SAM" id="SignalP"/>
    </source>
</evidence>
<comment type="caution">
    <text evidence="2">The sequence shown here is derived from an EMBL/GenBank/DDBJ whole genome shotgun (WGS) entry which is preliminary data.</text>
</comment>
<dbReference type="Gene3D" id="3.20.20.140">
    <property type="entry name" value="Metal-dependent hydrolases"/>
    <property type="match status" value="1"/>
</dbReference>
<dbReference type="PANTHER" id="PTHR10443">
    <property type="entry name" value="MICROSOMAL DIPEPTIDASE"/>
    <property type="match status" value="1"/>
</dbReference>
<protein>
    <submittedName>
        <fullName evidence="2">Dipeptidase</fullName>
    </submittedName>
</protein>
<reference evidence="2 3" key="1">
    <citation type="submission" date="2019-04" db="EMBL/GenBank/DDBJ databases">
        <title>Sphingomonas psychrotolerans sp. nov., isolated from soil in the Tianshan Mountains, Xinjiang, China.</title>
        <authorList>
            <person name="Luo Y."/>
            <person name="Sheng H."/>
        </authorList>
    </citation>
    <scope>NUCLEOTIDE SEQUENCE [LARGE SCALE GENOMIC DNA]</scope>
    <source>
        <strain evidence="2 3">ZFGT-11</strain>
    </source>
</reference>
<keyword evidence="3" id="KW-1185">Reference proteome</keyword>
<accession>A0A4S1XBX2</accession>